<dbReference type="AlphaFoldDB" id="A0AA88IBE3"/>
<name>A0AA88IBE3_ARTSF</name>
<evidence type="ECO:0000313" key="3">
    <source>
        <dbReference type="Proteomes" id="UP001187531"/>
    </source>
</evidence>
<evidence type="ECO:0000313" key="2">
    <source>
        <dbReference type="EMBL" id="KAK2718172.1"/>
    </source>
</evidence>
<sequence length="216" mass="23729">MDPGQFVLSPSMNVNGPSELEALSPSILMNQQNIMQPILQNSIPSNHVTLPVSMYQINLSPIPVTLPVSQFANHNMQVPVYSFPVYMTNQSTSNQAAPATSIQYATGMSNHGQMPGMVPNLQNINQQDNQTRIMLKVLKVSNEYTSIPTRNKSEAHSQQEGPLNECESDLNEVINPAEAEGLMDSSSHTRKRKRCNASPGISDEIRANTKAQVEIP</sequence>
<evidence type="ECO:0000256" key="1">
    <source>
        <dbReference type="SAM" id="MobiDB-lite"/>
    </source>
</evidence>
<gene>
    <name evidence="2" type="ORF">QYM36_005476</name>
</gene>
<protein>
    <submittedName>
        <fullName evidence="2">Uncharacterized protein</fullName>
    </submittedName>
</protein>
<feature type="region of interest" description="Disordered" evidence="1">
    <location>
        <begin position="148"/>
        <end position="216"/>
    </location>
</feature>
<proteinExistence type="predicted"/>
<dbReference type="Proteomes" id="UP001187531">
    <property type="component" value="Unassembled WGS sequence"/>
</dbReference>
<reference evidence="2" key="1">
    <citation type="submission" date="2023-07" db="EMBL/GenBank/DDBJ databases">
        <title>Chromosome-level genome assembly of Artemia franciscana.</title>
        <authorList>
            <person name="Jo E."/>
        </authorList>
    </citation>
    <scope>NUCLEOTIDE SEQUENCE</scope>
    <source>
        <tissue evidence="2">Whole body</tissue>
    </source>
</reference>
<accession>A0AA88IBE3</accession>
<organism evidence="2 3">
    <name type="scientific">Artemia franciscana</name>
    <name type="common">Brine shrimp</name>
    <name type="synonym">Artemia sanfranciscana</name>
    <dbReference type="NCBI Taxonomy" id="6661"/>
    <lineage>
        <taxon>Eukaryota</taxon>
        <taxon>Metazoa</taxon>
        <taxon>Ecdysozoa</taxon>
        <taxon>Arthropoda</taxon>
        <taxon>Crustacea</taxon>
        <taxon>Branchiopoda</taxon>
        <taxon>Anostraca</taxon>
        <taxon>Artemiidae</taxon>
        <taxon>Artemia</taxon>
    </lineage>
</organism>
<comment type="caution">
    <text evidence="2">The sequence shown here is derived from an EMBL/GenBank/DDBJ whole genome shotgun (WGS) entry which is preliminary data.</text>
</comment>
<dbReference type="EMBL" id="JAVRJZ010000009">
    <property type="protein sequence ID" value="KAK2718172.1"/>
    <property type="molecule type" value="Genomic_DNA"/>
</dbReference>
<keyword evidence="3" id="KW-1185">Reference proteome</keyword>